<keyword evidence="1" id="KW-0812">Transmembrane</keyword>
<keyword evidence="1" id="KW-1133">Transmembrane helix</keyword>
<reference evidence="2 3" key="1">
    <citation type="submission" date="2017-08" db="EMBL/GenBank/DDBJ databases">
        <title>Infants hospitalized years apart are colonized by the same room-sourced microbial strains.</title>
        <authorList>
            <person name="Brooks B."/>
            <person name="Olm M.R."/>
            <person name="Firek B.A."/>
            <person name="Baker R."/>
            <person name="Thomas B.C."/>
            <person name="Morowitz M.J."/>
            <person name="Banfield J.F."/>
        </authorList>
    </citation>
    <scope>NUCLEOTIDE SEQUENCE [LARGE SCALE GENOMIC DNA]</scope>
    <source>
        <strain evidence="2">S2_005_003_R2_43</strain>
    </source>
</reference>
<dbReference type="InterPro" id="IPR010865">
    <property type="entry name" value="DUF1499"/>
</dbReference>
<sequence length="263" mass="27195">MSFSLTPPPPRRSILAGAALSLAFFAALVTLYAAVLIRFRAVEASAAFPAFLAGLALAAVAACVSVAAMVAVWRTGRTGGVRAMFALTIAALTLAGPAYVAGRGLTVPTRLVDVSTDLADPPRFERAARDRGAADLPVPGAIPPGQAETQRAAYPALGPLILPLPPEEVSNLAIGLVEERGWRLLGPTSFPRGGPPRGRIDAVARTPVLGFSDDVSIRIRPDGDGSRVDMRSASRFGVTDFGANAERIRAFLEELSAAAGGGT</sequence>
<dbReference type="AlphaFoldDB" id="A0A2W5KM70"/>
<dbReference type="Proteomes" id="UP000249577">
    <property type="component" value="Unassembled WGS sequence"/>
</dbReference>
<proteinExistence type="predicted"/>
<dbReference type="Pfam" id="PF07386">
    <property type="entry name" value="DUF1499"/>
    <property type="match status" value="1"/>
</dbReference>
<accession>A0A2W5KM70</accession>
<feature type="transmembrane region" description="Helical" evidence="1">
    <location>
        <begin position="47"/>
        <end position="73"/>
    </location>
</feature>
<evidence type="ECO:0000313" key="2">
    <source>
        <dbReference type="EMBL" id="PZQ18156.1"/>
    </source>
</evidence>
<protein>
    <submittedName>
        <fullName evidence="2">DUF1499 domain-containing protein</fullName>
    </submittedName>
</protein>
<evidence type="ECO:0000256" key="1">
    <source>
        <dbReference type="SAM" id="Phobius"/>
    </source>
</evidence>
<feature type="transmembrane region" description="Helical" evidence="1">
    <location>
        <begin position="14"/>
        <end position="35"/>
    </location>
</feature>
<feature type="transmembrane region" description="Helical" evidence="1">
    <location>
        <begin position="79"/>
        <end position="101"/>
    </location>
</feature>
<name>A0A2W5KM70_ANCNO</name>
<keyword evidence="1" id="KW-0472">Membrane</keyword>
<comment type="caution">
    <text evidence="2">The sequence shown here is derived from an EMBL/GenBank/DDBJ whole genome shotgun (WGS) entry which is preliminary data.</text>
</comment>
<evidence type="ECO:0000313" key="3">
    <source>
        <dbReference type="Proteomes" id="UP000249577"/>
    </source>
</evidence>
<organism evidence="2 3">
    <name type="scientific">Ancylobacter novellus</name>
    <name type="common">Thiobacillus novellus</name>
    <dbReference type="NCBI Taxonomy" id="921"/>
    <lineage>
        <taxon>Bacteria</taxon>
        <taxon>Pseudomonadati</taxon>
        <taxon>Pseudomonadota</taxon>
        <taxon>Alphaproteobacteria</taxon>
        <taxon>Hyphomicrobiales</taxon>
        <taxon>Xanthobacteraceae</taxon>
        <taxon>Ancylobacter</taxon>
    </lineage>
</organism>
<gene>
    <name evidence="2" type="ORF">DI565_05500</name>
</gene>
<dbReference type="EMBL" id="QFPN01000002">
    <property type="protein sequence ID" value="PZQ18156.1"/>
    <property type="molecule type" value="Genomic_DNA"/>
</dbReference>